<name>A0A921FZW9_SPOPS</name>
<dbReference type="GO" id="GO:0005737">
    <property type="term" value="C:cytoplasm"/>
    <property type="evidence" value="ECO:0007669"/>
    <property type="project" value="UniProtKB-SubCell"/>
</dbReference>
<dbReference type="Proteomes" id="UP000698173">
    <property type="component" value="Unassembled WGS sequence"/>
</dbReference>
<dbReference type="PANTHER" id="PTHR12598">
    <property type="entry name" value="COPPER HOMEOSTASIS PROTEIN CUTC"/>
    <property type="match status" value="1"/>
</dbReference>
<protein>
    <recommendedName>
        <fullName evidence="2">PF03932 family protein CutC</fullName>
    </recommendedName>
</protein>
<dbReference type="SUPFAM" id="SSF110395">
    <property type="entry name" value="CutC-like"/>
    <property type="match status" value="1"/>
</dbReference>
<reference evidence="3" key="2">
    <citation type="submission" date="2021-09" db="EMBL/GenBank/DDBJ databases">
        <authorList>
            <person name="Gilroy R."/>
        </authorList>
    </citation>
    <scope>NUCLEOTIDE SEQUENCE</scope>
    <source>
        <strain evidence="3">CHK171-7178</strain>
    </source>
</reference>
<comment type="subcellular location">
    <subcellularLocation>
        <location evidence="2">Cytoplasm</location>
    </subcellularLocation>
</comment>
<comment type="caution">
    <text evidence="2">Once thought to be involved in copper homeostasis, experiments in E.coli have shown this is not the case.</text>
</comment>
<dbReference type="InterPro" id="IPR036822">
    <property type="entry name" value="CutC-like_dom_sf"/>
</dbReference>
<reference evidence="3" key="1">
    <citation type="journal article" date="2021" name="PeerJ">
        <title>Extensive microbial diversity within the chicken gut microbiome revealed by metagenomics and culture.</title>
        <authorList>
            <person name="Gilroy R."/>
            <person name="Ravi A."/>
            <person name="Getino M."/>
            <person name="Pursley I."/>
            <person name="Horton D.L."/>
            <person name="Alikhan N.F."/>
            <person name="Baker D."/>
            <person name="Gharbi K."/>
            <person name="Hall N."/>
            <person name="Watson M."/>
            <person name="Adriaenssens E.M."/>
            <person name="Foster-Nyarko E."/>
            <person name="Jarju S."/>
            <person name="Secka A."/>
            <person name="Antonio M."/>
            <person name="Oren A."/>
            <person name="Chaudhuri R.R."/>
            <person name="La Ragione R."/>
            <person name="Hildebrand F."/>
            <person name="Pallen M.J."/>
        </authorList>
    </citation>
    <scope>NUCLEOTIDE SEQUENCE</scope>
    <source>
        <strain evidence="3">CHK171-7178</strain>
    </source>
</reference>
<dbReference type="HAMAP" id="MF_00795">
    <property type="entry name" value="CutC"/>
    <property type="match status" value="1"/>
</dbReference>
<sequence length="230" mass="24594">MLEIIATSLADAIAAERSGADRLELCTALSEGGLTPSLGLVEAVVEGVDIPVHVIVRPHSRTFHYNDNDLAVMQADIPHVKRVGASGVVIGALSVDNKVNTEALSRLLEEVGGMSVTFHRAFDEIKNQLEALEVIARFPQIQRILTSGGQAPAPEAAEQLKKLVDKSKNTSVGILAGNGMNPETLSSLVSATGLEEVHFGSAVRINRSFRYPIDEAAITAIKRKLHMSVK</sequence>
<evidence type="ECO:0000313" key="3">
    <source>
        <dbReference type="EMBL" id="HJF32136.1"/>
    </source>
</evidence>
<dbReference type="AlphaFoldDB" id="A0A921FZW9"/>
<evidence type="ECO:0000256" key="1">
    <source>
        <dbReference type="ARBA" id="ARBA00007768"/>
    </source>
</evidence>
<dbReference type="PANTHER" id="PTHR12598:SF0">
    <property type="entry name" value="COPPER HOMEOSTASIS PROTEIN CUTC HOMOLOG"/>
    <property type="match status" value="1"/>
</dbReference>
<accession>A0A921FZW9</accession>
<evidence type="ECO:0000256" key="2">
    <source>
        <dbReference type="HAMAP-Rule" id="MF_00795"/>
    </source>
</evidence>
<dbReference type="Pfam" id="PF03932">
    <property type="entry name" value="CutC"/>
    <property type="match status" value="1"/>
</dbReference>
<dbReference type="InterPro" id="IPR005627">
    <property type="entry name" value="CutC-like"/>
</dbReference>
<comment type="similarity">
    <text evidence="1 2">Belongs to the CutC family.</text>
</comment>
<gene>
    <name evidence="2" type="primary">cutC</name>
    <name evidence="3" type="ORF">K8V56_10235</name>
</gene>
<proteinExistence type="inferred from homology"/>
<organism evidence="3 4">
    <name type="scientific">Sporosarcina psychrophila</name>
    <name type="common">Bacillus psychrophilus</name>
    <dbReference type="NCBI Taxonomy" id="1476"/>
    <lineage>
        <taxon>Bacteria</taxon>
        <taxon>Bacillati</taxon>
        <taxon>Bacillota</taxon>
        <taxon>Bacilli</taxon>
        <taxon>Bacillales</taxon>
        <taxon>Caryophanaceae</taxon>
        <taxon>Sporosarcina</taxon>
    </lineage>
</organism>
<dbReference type="GO" id="GO:0005507">
    <property type="term" value="F:copper ion binding"/>
    <property type="evidence" value="ECO:0007669"/>
    <property type="project" value="TreeGrafter"/>
</dbReference>
<dbReference type="Gene3D" id="3.20.20.380">
    <property type="entry name" value="Copper homeostasis (CutC) domain"/>
    <property type="match status" value="1"/>
</dbReference>
<keyword evidence="2" id="KW-0963">Cytoplasm</keyword>
<comment type="caution">
    <text evidence="3">The sequence shown here is derived from an EMBL/GenBank/DDBJ whole genome shotgun (WGS) entry which is preliminary data.</text>
</comment>
<evidence type="ECO:0000313" key="4">
    <source>
        <dbReference type="Proteomes" id="UP000698173"/>
    </source>
</evidence>
<dbReference type="EMBL" id="DYWT01000169">
    <property type="protein sequence ID" value="HJF32136.1"/>
    <property type="molecule type" value="Genomic_DNA"/>
</dbReference>